<evidence type="ECO:0000259" key="2">
    <source>
        <dbReference type="Pfam" id="PF01551"/>
    </source>
</evidence>
<protein>
    <recommendedName>
        <fullName evidence="2">M23ase beta-sheet core domain-containing protein</fullName>
    </recommendedName>
</protein>
<dbReference type="SUPFAM" id="SSF51261">
    <property type="entry name" value="Duplicated hybrid motif"/>
    <property type="match status" value="1"/>
</dbReference>
<dbReference type="GO" id="GO:0004222">
    <property type="term" value="F:metalloendopeptidase activity"/>
    <property type="evidence" value="ECO:0007669"/>
    <property type="project" value="TreeGrafter"/>
</dbReference>
<dbReference type="EMBL" id="SOEY01000031">
    <property type="protein sequence ID" value="TFB69106.1"/>
    <property type="molecule type" value="Genomic_DNA"/>
</dbReference>
<sequence length="423" mass="43202">MDNSRTGRYVTRAAIAMVAVFAMVGVAGSATAAEYPSWSEVESARSSEAGKQAQIAELNTLITGLTVEVDAARAESERRAAAYEAAQMEFDGATLRATTLQMQADEATASAALSGEQAGRFAAMLARSGNSDLSMTLFLEGREADQLLDQLGSMSKLTERMSRAYDSAAADRNSAKSLTDQAEVAREVLGDLAKEAETALTDALASSARVETALANQQQVAGTLQAQLAVLIEDRAATEADYAAGEEIRRAAEAAAAEARAAQAAAAAAAAAAAGSPAAGSASGAPSAQGWSSPVSGWISSAYGPRPNKPVAGVGAFHYGTDIAAGCGQGVYAAYSGTVVYAGWLGSYGNWVLIDHGDGTRTGYAHNRSILVSQGQQVSAGATIALVGKTGASTGCHLHFETLENGARVNPQSFMSARGVTLG</sequence>
<evidence type="ECO:0000313" key="3">
    <source>
        <dbReference type="EMBL" id="TFB69106.1"/>
    </source>
</evidence>
<dbReference type="Gene3D" id="2.70.70.10">
    <property type="entry name" value="Glucose Permease (Domain IIA)"/>
    <property type="match status" value="1"/>
</dbReference>
<feature type="domain" description="M23ase beta-sheet core" evidence="2">
    <location>
        <begin position="317"/>
        <end position="411"/>
    </location>
</feature>
<dbReference type="CDD" id="cd12797">
    <property type="entry name" value="M23_peptidase"/>
    <property type="match status" value="1"/>
</dbReference>
<gene>
    <name evidence="3" type="ORF">E3O06_16185</name>
</gene>
<reference evidence="3 4" key="1">
    <citation type="submission" date="2019-03" db="EMBL/GenBank/DDBJ databases">
        <title>Genomics of glacier-inhabiting Cryobacterium strains.</title>
        <authorList>
            <person name="Liu Q."/>
            <person name="Xin Y.-H."/>
        </authorList>
    </citation>
    <scope>NUCLEOTIDE SEQUENCE [LARGE SCALE GENOMIC DNA]</scope>
    <source>
        <strain evidence="3 4">HLT2-23</strain>
    </source>
</reference>
<dbReference type="OrthoDB" id="1099523at2"/>
<dbReference type="RefSeq" id="WP_134504405.1">
    <property type="nucleotide sequence ID" value="NZ_SOEY01000031.1"/>
</dbReference>
<keyword evidence="1" id="KW-0732">Signal</keyword>
<dbReference type="InterPro" id="IPR050570">
    <property type="entry name" value="Cell_wall_metabolism_enzyme"/>
</dbReference>
<dbReference type="InterPro" id="IPR011055">
    <property type="entry name" value="Dup_hybrid_motif"/>
</dbReference>
<dbReference type="InterPro" id="IPR016047">
    <property type="entry name" value="M23ase_b-sheet_dom"/>
</dbReference>
<dbReference type="AlphaFoldDB" id="A0A4R8UPL5"/>
<dbReference type="Pfam" id="PF01551">
    <property type="entry name" value="Peptidase_M23"/>
    <property type="match status" value="1"/>
</dbReference>
<dbReference type="Proteomes" id="UP000298173">
    <property type="component" value="Unassembled WGS sequence"/>
</dbReference>
<name>A0A4R8UPL5_9MICO</name>
<dbReference type="PANTHER" id="PTHR21666:SF270">
    <property type="entry name" value="MUREIN HYDROLASE ACTIVATOR ENVC"/>
    <property type="match status" value="1"/>
</dbReference>
<dbReference type="PANTHER" id="PTHR21666">
    <property type="entry name" value="PEPTIDASE-RELATED"/>
    <property type="match status" value="1"/>
</dbReference>
<proteinExistence type="predicted"/>
<evidence type="ECO:0000256" key="1">
    <source>
        <dbReference type="SAM" id="SignalP"/>
    </source>
</evidence>
<accession>A0A4R8UPL5</accession>
<comment type="caution">
    <text evidence="3">The sequence shown here is derived from an EMBL/GenBank/DDBJ whole genome shotgun (WGS) entry which is preliminary data.</text>
</comment>
<organism evidence="3 4">
    <name type="scientific">Cryobacterium glaciale</name>
    <dbReference type="NCBI Taxonomy" id="1259145"/>
    <lineage>
        <taxon>Bacteria</taxon>
        <taxon>Bacillati</taxon>
        <taxon>Actinomycetota</taxon>
        <taxon>Actinomycetes</taxon>
        <taxon>Micrococcales</taxon>
        <taxon>Microbacteriaceae</taxon>
        <taxon>Cryobacterium</taxon>
    </lineage>
</organism>
<feature type="chain" id="PRO_5020999981" description="M23ase beta-sheet core domain-containing protein" evidence="1">
    <location>
        <begin position="33"/>
        <end position="423"/>
    </location>
</feature>
<evidence type="ECO:0000313" key="4">
    <source>
        <dbReference type="Proteomes" id="UP000298173"/>
    </source>
</evidence>
<feature type="signal peptide" evidence="1">
    <location>
        <begin position="1"/>
        <end position="32"/>
    </location>
</feature>
<keyword evidence="4" id="KW-1185">Reference proteome</keyword>